<evidence type="ECO:0000256" key="2">
    <source>
        <dbReference type="SAM" id="SignalP"/>
    </source>
</evidence>
<organism evidence="5">
    <name type="scientific">Caenorhabditis brenneri</name>
    <name type="common">Nematode worm</name>
    <dbReference type="NCBI Taxonomy" id="135651"/>
    <lineage>
        <taxon>Eukaryota</taxon>
        <taxon>Metazoa</taxon>
        <taxon>Ecdysozoa</taxon>
        <taxon>Nematoda</taxon>
        <taxon>Chromadorea</taxon>
        <taxon>Rhabditida</taxon>
        <taxon>Rhabditina</taxon>
        <taxon>Rhabditomorpha</taxon>
        <taxon>Rhabditoidea</taxon>
        <taxon>Rhabditidae</taxon>
        <taxon>Peloderinae</taxon>
        <taxon>Caenorhabditis</taxon>
    </lineage>
</organism>
<feature type="region of interest" description="Disordered" evidence="1">
    <location>
        <begin position="486"/>
        <end position="510"/>
    </location>
</feature>
<dbReference type="EMBL" id="GL379809">
    <property type="protein sequence ID" value="EGT42637.1"/>
    <property type="molecule type" value="Genomic_DNA"/>
</dbReference>
<dbReference type="HOGENOM" id="CLU_022349_0_0_1"/>
<dbReference type="GO" id="GO:0045087">
    <property type="term" value="P:innate immune response"/>
    <property type="evidence" value="ECO:0007669"/>
    <property type="project" value="TreeGrafter"/>
</dbReference>
<evidence type="ECO:0000313" key="4">
    <source>
        <dbReference type="EMBL" id="EGT42637.1"/>
    </source>
</evidence>
<dbReference type="PANTHER" id="PTHR21447">
    <property type="entry name" value="RING-TYPE DOMAIN-CONTAINING PROTEIN-RELATED"/>
    <property type="match status" value="1"/>
</dbReference>
<evidence type="ECO:0000313" key="5">
    <source>
        <dbReference type="Proteomes" id="UP000008068"/>
    </source>
</evidence>
<evidence type="ECO:0000256" key="1">
    <source>
        <dbReference type="SAM" id="MobiDB-lite"/>
    </source>
</evidence>
<dbReference type="PANTHER" id="PTHR21447:SF8">
    <property type="entry name" value="CUB-LIKE DOMAIN-CONTAINING PROTEIN"/>
    <property type="match status" value="1"/>
</dbReference>
<dbReference type="eggNOG" id="KOG1216">
    <property type="taxonomic scope" value="Eukaryota"/>
</dbReference>
<dbReference type="Proteomes" id="UP000008068">
    <property type="component" value="Unassembled WGS sequence"/>
</dbReference>
<reference evidence="5" key="1">
    <citation type="submission" date="2011-07" db="EMBL/GenBank/DDBJ databases">
        <authorList>
            <consortium name="Caenorhabditis brenneri Sequencing and Analysis Consortium"/>
            <person name="Wilson R.K."/>
        </authorList>
    </citation>
    <scope>NUCLEOTIDE SEQUENCE [LARGE SCALE GENOMIC DNA]</scope>
    <source>
        <strain evidence="5">PB2801</strain>
    </source>
</reference>
<keyword evidence="5" id="KW-1185">Reference proteome</keyword>
<dbReference type="STRING" id="135651.G0MRV0"/>
<proteinExistence type="predicted"/>
<keyword evidence="2" id="KW-0732">Signal</keyword>
<feature type="chain" id="PRO_5003403754" description="CUB-like domain-containing protein" evidence="2">
    <location>
        <begin position="24"/>
        <end position="605"/>
    </location>
</feature>
<feature type="signal peptide" evidence="2">
    <location>
        <begin position="1"/>
        <end position="23"/>
    </location>
</feature>
<dbReference type="Pfam" id="PF02408">
    <property type="entry name" value="CUB_2"/>
    <property type="match status" value="1"/>
</dbReference>
<evidence type="ECO:0000259" key="3">
    <source>
        <dbReference type="Pfam" id="PF02408"/>
    </source>
</evidence>
<accession>G0MRV0</accession>
<dbReference type="GO" id="GO:0045121">
    <property type="term" value="C:membrane raft"/>
    <property type="evidence" value="ECO:0007669"/>
    <property type="project" value="TreeGrafter"/>
</dbReference>
<dbReference type="AlphaFoldDB" id="G0MRV0"/>
<feature type="domain" description="CUB-like" evidence="3">
    <location>
        <begin position="22"/>
        <end position="130"/>
    </location>
</feature>
<dbReference type="OrthoDB" id="5863902at2759"/>
<protein>
    <recommendedName>
        <fullName evidence="3">CUB-like domain-containing protein</fullName>
    </recommendedName>
</protein>
<name>G0MRV0_CAEBE</name>
<dbReference type="OMA" id="ECPTSHI"/>
<sequence>MASNKYALFSVVFSFVIISLSASFECPTSHIRKEAGMTGVLPAGARSQVQIPQGTNCIYKFEIPRGFALKMMTTAKYKSGYGDYIIFDNFYITSLANKEIEYSVNEELSYQVVSATGELTFIATYTFIDLTTYQQVLKPTGTYFNTTLEEGKYYTVTASAENDQVHLTYGSLPNVFGDGTIYQVFLYDGPDIINSRYMGRITEAFDYQNSFYSSSNTLTLLNLYEKPSRSVFLGNDASAIKYLDHYDVLVMDSNNEFDDWMGLVQQPDFIPDAWHTVICNNCNSFSIDSMVFDSKFMDAFGYVEIQGMAPTHRLPTLLDYPFSLSNSNSFPQLIPAPMATFHLHNASFETVLSPGGQQKTFEAAPGKTRYICSPHLWDPNAIPSFDYTFSNPNASQQDFLSPYFTSSPQVYNFSINLQTIELENDGDELEVQVGYLNGVTPLKKKYSKTKFSNQFISGFGEFLKLKYTGNNTSIVILNFEMIDPPTTTTQSTSTIRPTTRTWPPKTVSTRTSKVTTTISPRTSSSFSTVASTVTTTTTKVPATSQSTVVTTPSPSTSTTVVASPSTSQTLPIQKTTVPHVETTTRSASSHFYTGLLVLVISLLMF</sequence>
<gene>
    <name evidence="4" type="ORF">CAEBREN_00132</name>
</gene>
<dbReference type="InParanoid" id="G0MRV0"/>
<dbReference type="InterPro" id="IPR003366">
    <property type="entry name" value="CUB-like_dom"/>
</dbReference>